<dbReference type="PROSITE" id="PS51077">
    <property type="entry name" value="HTH_ICLR"/>
    <property type="match status" value="1"/>
</dbReference>
<dbReference type="GO" id="GO:0045892">
    <property type="term" value="P:negative regulation of DNA-templated transcription"/>
    <property type="evidence" value="ECO:0007669"/>
    <property type="project" value="TreeGrafter"/>
</dbReference>
<dbReference type="PANTHER" id="PTHR30136:SF8">
    <property type="entry name" value="TRANSCRIPTIONAL REGULATORY PROTEIN"/>
    <property type="match status" value="1"/>
</dbReference>
<dbReference type="SUPFAM" id="SSF55781">
    <property type="entry name" value="GAF domain-like"/>
    <property type="match status" value="1"/>
</dbReference>
<dbReference type="InterPro" id="IPR036390">
    <property type="entry name" value="WH_DNA-bd_sf"/>
</dbReference>
<dbReference type="Gene3D" id="1.10.10.10">
    <property type="entry name" value="Winged helix-like DNA-binding domain superfamily/Winged helix DNA-binding domain"/>
    <property type="match status" value="1"/>
</dbReference>
<keyword evidence="1" id="KW-0805">Transcription regulation</keyword>
<evidence type="ECO:0000259" key="4">
    <source>
        <dbReference type="PROSITE" id="PS51077"/>
    </source>
</evidence>
<dbReference type="RefSeq" id="WP_126699262.1">
    <property type="nucleotide sequence ID" value="NZ_RWKW01000031.1"/>
</dbReference>
<evidence type="ECO:0000256" key="1">
    <source>
        <dbReference type="ARBA" id="ARBA00023015"/>
    </source>
</evidence>
<dbReference type="Pfam" id="PF09339">
    <property type="entry name" value="HTH_IclR"/>
    <property type="match status" value="1"/>
</dbReference>
<dbReference type="EMBL" id="RWKW01000031">
    <property type="protein sequence ID" value="RST86747.1"/>
    <property type="molecule type" value="Genomic_DNA"/>
</dbReference>
<keyword evidence="3" id="KW-0804">Transcription</keyword>
<accession>A0A3S0A1K2</accession>
<dbReference type="Gene3D" id="3.30.450.40">
    <property type="match status" value="1"/>
</dbReference>
<dbReference type="Pfam" id="PF01614">
    <property type="entry name" value="IclR_C"/>
    <property type="match status" value="1"/>
</dbReference>
<dbReference type="InterPro" id="IPR005471">
    <property type="entry name" value="Tscrpt_reg_IclR_N"/>
</dbReference>
<evidence type="ECO:0000259" key="5">
    <source>
        <dbReference type="PROSITE" id="PS51078"/>
    </source>
</evidence>
<dbReference type="InterPro" id="IPR029016">
    <property type="entry name" value="GAF-like_dom_sf"/>
</dbReference>
<organism evidence="6 7">
    <name type="scientific">Aquibium carbonis</name>
    <dbReference type="NCBI Taxonomy" id="2495581"/>
    <lineage>
        <taxon>Bacteria</taxon>
        <taxon>Pseudomonadati</taxon>
        <taxon>Pseudomonadota</taxon>
        <taxon>Alphaproteobacteria</taxon>
        <taxon>Hyphomicrobiales</taxon>
        <taxon>Phyllobacteriaceae</taxon>
        <taxon>Aquibium</taxon>
    </lineage>
</organism>
<dbReference type="GO" id="GO:0003700">
    <property type="term" value="F:DNA-binding transcription factor activity"/>
    <property type="evidence" value="ECO:0007669"/>
    <property type="project" value="TreeGrafter"/>
</dbReference>
<reference evidence="6 7" key="1">
    <citation type="submission" date="2018-12" db="EMBL/GenBank/DDBJ databases">
        <title>Mesorhizobium carbonis sp. nov., isolated from coal mine water.</title>
        <authorList>
            <person name="Xin W."/>
            <person name="Xu Z."/>
            <person name="Xiang F."/>
            <person name="Zhang J."/>
            <person name="Xi L."/>
            <person name="Liu J."/>
        </authorList>
    </citation>
    <scope>NUCLEOTIDE SEQUENCE [LARGE SCALE GENOMIC DNA]</scope>
    <source>
        <strain evidence="6 7">B2.3</strain>
    </source>
</reference>
<evidence type="ECO:0000256" key="2">
    <source>
        <dbReference type="ARBA" id="ARBA00023125"/>
    </source>
</evidence>
<dbReference type="AlphaFoldDB" id="A0A3S0A1K2"/>
<dbReference type="GO" id="GO:0003677">
    <property type="term" value="F:DNA binding"/>
    <property type="evidence" value="ECO:0007669"/>
    <property type="project" value="UniProtKB-KW"/>
</dbReference>
<dbReference type="InterPro" id="IPR036388">
    <property type="entry name" value="WH-like_DNA-bd_sf"/>
</dbReference>
<evidence type="ECO:0000256" key="3">
    <source>
        <dbReference type="ARBA" id="ARBA00023163"/>
    </source>
</evidence>
<dbReference type="PANTHER" id="PTHR30136">
    <property type="entry name" value="HELIX-TURN-HELIX TRANSCRIPTIONAL REGULATOR, ICLR FAMILY"/>
    <property type="match status" value="1"/>
</dbReference>
<proteinExistence type="predicted"/>
<dbReference type="OrthoDB" id="6811967at2"/>
<sequence length="269" mass="29179">MAVMEKKNGSRGVQSIDTGGVVLGALAMAKGPLKLRDLAEQTGMAAAQLHPYLVSFRKMGMVEQTEAGHYQLGSFALHLGLTRLRNQNAYRETVRRVGALADELQLMIAVTVWGLHGPTIVYIQESSARIHANVQVGNIFLMTATATGKVFAAWLPRAVTQPMIRQERSDRTLLERGPFEFDEERYWQEVRDVAAKGHAVTRDLPIPGVSAVAAPVFDHTGQMQLALTAIGPTGMIDLADDGPAVGGLLSFTRKLSNELGYREDVTVGA</sequence>
<dbReference type="Proteomes" id="UP000278398">
    <property type="component" value="Unassembled WGS sequence"/>
</dbReference>
<name>A0A3S0A1K2_9HYPH</name>
<gene>
    <name evidence="6" type="ORF">EJC49_08550</name>
</gene>
<protein>
    <submittedName>
        <fullName evidence="6">IclR family transcriptional regulator</fullName>
    </submittedName>
</protein>
<keyword evidence="7" id="KW-1185">Reference proteome</keyword>
<keyword evidence="2" id="KW-0238">DNA-binding</keyword>
<dbReference type="PROSITE" id="PS51078">
    <property type="entry name" value="ICLR_ED"/>
    <property type="match status" value="1"/>
</dbReference>
<evidence type="ECO:0000313" key="7">
    <source>
        <dbReference type="Proteomes" id="UP000278398"/>
    </source>
</evidence>
<comment type="caution">
    <text evidence="6">The sequence shown here is derived from an EMBL/GenBank/DDBJ whole genome shotgun (WGS) entry which is preliminary data.</text>
</comment>
<dbReference type="InterPro" id="IPR014757">
    <property type="entry name" value="Tscrpt_reg_IclR_C"/>
</dbReference>
<dbReference type="InterPro" id="IPR050707">
    <property type="entry name" value="HTH_MetabolicPath_Reg"/>
</dbReference>
<dbReference type="SMART" id="SM00346">
    <property type="entry name" value="HTH_ICLR"/>
    <property type="match status" value="1"/>
</dbReference>
<feature type="domain" description="IclR-ED" evidence="5">
    <location>
        <begin position="75"/>
        <end position="261"/>
    </location>
</feature>
<feature type="domain" description="HTH iclR-type" evidence="4">
    <location>
        <begin position="13"/>
        <end position="74"/>
    </location>
</feature>
<evidence type="ECO:0000313" key="6">
    <source>
        <dbReference type="EMBL" id="RST86747.1"/>
    </source>
</evidence>
<dbReference type="SUPFAM" id="SSF46785">
    <property type="entry name" value="Winged helix' DNA-binding domain"/>
    <property type="match status" value="1"/>
</dbReference>